<evidence type="ECO:0000313" key="2">
    <source>
        <dbReference type="EMBL" id="MED6215794.1"/>
    </source>
</evidence>
<dbReference type="Proteomes" id="UP001341840">
    <property type="component" value="Unassembled WGS sequence"/>
</dbReference>
<protein>
    <submittedName>
        <fullName evidence="2">Uncharacterized protein</fullName>
    </submittedName>
</protein>
<evidence type="ECO:0000313" key="3">
    <source>
        <dbReference type="Proteomes" id="UP001341840"/>
    </source>
</evidence>
<feature type="region of interest" description="Disordered" evidence="1">
    <location>
        <begin position="22"/>
        <end position="53"/>
    </location>
</feature>
<evidence type="ECO:0000256" key="1">
    <source>
        <dbReference type="SAM" id="MobiDB-lite"/>
    </source>
</evidence>
<gene>
    <name evidence="2" type="ORF">PIB30_001412</name>
</gene>
<dbReference type="EMBL" id="JASCZI010271863">
    <property type="protein sequence ID" value="MED6215794.1"/>
    <property type="molecule type" value="Genomic_DNA"/>
</dbReference>
<keyword evidence="3" id="KW-1185">Reference proteome</keyword>
<name>A0ABU6YZY1_9FABA</name>
<proteinExistence type="predicted"/>
<accession>A0ABU6YZY1</accession>
<comment type="caution">
    <text evidence="2">The sequence shown here is derived from an EMBL/GenBank/DDBJ whole genome shotgun (WGS) entry which is preliminary data.</text>
</comment>
<sequence length="95" mass="10622">MMRHIFDQEPYQEVKSFLIGGGAMKKRADRGKSHAEPSSPLCPSTGGRTSNGKKIKKLVKIVKELMGEVANLVDLLIRFSNDHHNQKQSDQCDLT</sequence>
<reference evidence="2 3" key="1">
    <citation type="journal article" date="2023" name="Plants (Basel)">
        <title>Bridging the Gap: Combining Genomics and Transcriptomics Approaches to Understand Stylosanthes scabra, an Orphan Legume from the Brazilian Caatinga.</title>
        <authorList>
            <person name="Ferreira-Neto J.R.C."/>
            <person name="da Silva M.D."/>
            <person name="Binneck E."/>
            <person name="de Melo N.F."/>
            <person name="da Silva R.H."/>
            <person name="de Melo A.L.T.M."/>
            <person name="Pandolfi V."/>
            <person name="Bustamante F.O."/>
            <person name="Brasileiro-Vidal A.C."/>
            <person name="Benko-Iseppon A.M."/>
        </authorList>
    </citation>
    <scope>NUCLEOTIDE SEQUENCE [LARGE SCALE GENOMIC DNA]</scope>
    <source>
        <tissue evidence="2">Leaves</tissue>
    </source>
</reference>
<organism evidence="2 3">
    <name type="scientific">Stylosanthes scabra</name>
    <dbReference type="NCBI Taxonomy" id="79078"/>
    <lineage>
        <taxon>Eukaryota</taxon>
        <taxon>Viridiplantae</taxon>
        <taxon>Streptophyta</taxon>
        <taxon>Embryophyta</taxon>
        <taxon>Tracheophyta</taxon>
        <taxon>Spermatophyta</taxon>
        <taxon>Magnoliopsida</taxon>
        <taxon>eudicotyledons</taxon>
        <taxon>Gunneridae</taxon>
        <taxon>Pentapetalae</taxon>
        <taxon>rosids</taxon>
        <taxon>fabids</taxon>
        <taxon>Fabales</taxon>
        <taxon>Fabaceae</taxon>
        <taxon>Papilionoideae</taxon>
        <taxon>50 kb inversion clade</taxon>
        <taxon>dalbergioids sensu lato</taxon>
        <taxon>Dalbergieae</taxon>
        <taxon>Pterocarpus clade</taxon>
        <taxon>Stylosanthes</taxon>
    </lineage>
</organism>